<gene>
    <name evidence="5" type="ORF">MNBD_ALPHA12-364</name>
</gene>
<accession>A0A3B0TB37</accession>
<feature type="domain" description="N-acetyltransferase" evidence="4">
    <location>
        <begin position="10"/>
        <end position="170"/>
    </location>
</feature>
<dbReference type="Pfam" id="PF13302">
    <property type="entry name" value="Acetyltransf_3"/>
    <property type="match status" value="1"/>
</dbReference>
<dbReference type="InterPro" id="IPR051531">
    <property type="entry name" value="N-acetyltransferase"/>
</dbReference>
<organism evidence="5">
    <name type="scientific">hydrothermal vent metagenome</name>
    <dbReference type="NCBI Taxonomy" id="652676"/>
    <lineage>
        <taxon>unclassified sequences</taxon>
        <taxon>metagenomes</taxon>
        <taxon>ecological metagenomes</taxon>
    </lineage>
</organism>
<dbReference type="InterPro" id="IPR000182">
    <property type="entry name" value="GNAT_dom"/>
</dbReference>
<dbReference type="PROSITE" id="PS51186">
    <property type="entry name" value="GNAT"/>
    <property type="match status" value="1"/>
</dbReference>
<keyword evidence="2" id="KW-0012">Acyltransferase</keyword>
<evidence type="ECO:0000256" key="1">
    <source>
        <dbReference type="ARBA" id="ARBA00022679"/>
    </source>
</evidence>
<dbReference type="InterPro" id="IPR016181">
    <property type="entry name" value="Acyl_CoA_acyltransferase"/>
</dbReference>
<reference evidence="5" key="1">
    <citation type="submission" date="2018-06" db="EMBL/GenBank/DDBJ databases">
        <authorList>
            <person name="Zhirakovskaya E."/>
        </authorList>
    </citation>
    <scope>NUCLEOTIDE SEQUENCE</scope>
</reference>
<dbReference type="AlphaFoldDB" id="A0A3B0TB37"/>
<evidence type="ECO:0000313" key="5">
    <source>
        <dbReference type="EMBL" id="VAW15248.1"/>
    </source>
</evidence>
<evidence type="ECO:0000256" key="3">
    <source>
        <dbReference type="ARBA" id="ARBA00038502"/>
    </source>
</evidence>
<protein>
    <recommendedName>
        <fullName evidence="4">N-acetyltransferase domain-containing protein</fullName>
    </recommendedName>
</protein>
<dbReference type="PANTHER" id="PTHR43792">
    <property type="entry name" value="GNAT FAMILY, PUTATIVE (AFU_ORTHOLOGUE AFUA_3G00765)-RELATED-RELATED"/>
    <property type="match status" value="1"/>
</dbReference>
<comment type="similarity">
    <text evidence="3">Belongs to the acetyltransferase family. RimJ subfamily.</text>
</comment>
<proteinExistence type="inferred from homology"/>
<dbReference type="PANTHER" id="PTHR43792:SF8">
    <property type="entry name" value="[RIBOSOMAL PROTEIN US5]-ALANINE N-ACETYLTRANSFERASE"/>
    <property type="match status" value="1"/>
</dbReference>
<keyword evidence="1" id="KW-0808">Transferase</keyword>
<evidence type="ECO:0000256" key="2">
    <source>
        <dbReference type="ARBA" id="ARBA00023315"/>
    </source>
</evidence>
<name>A0A3B0TB37_9ZZZZ</name>
<dbReference type="EMBL" id="UOEO01000027">
    <property type="protein sequence ID" value="VAW15248.1"/>
    <property type="molecule type" value="Genomic_DNA"/>
</dbReference>
<dbReference type="Gene3D" id="3.40.630.30">
    <property type="match status" value="1"/>
</dbReference>
<evidence type="ECO:0000259" key="4">
    <source>
        <dbReference type="PROSITE" id="PS51186"/>
    </source>
</evidence>
<dbReference type="SUPFAM" id="SSF55729">
    <property type="entry name" value="Acyl-CoA N-acyltransferases (Nat)"/>
    <property type="match status" value="1"/>
</dbReference>
<sequence>MSEQIATERLLLRKPRLSDAKWITDGLNNFAVAGNMLVPFPFKTDNALTWLNEAATLKTPREFRFCIEHKNDGGVGGISFRLIKTRPRLGYWLDERFWGRGIMSEALRGALSWYFAQNKTDTIISGVFHFNMASLAIQYKLGFVETGRSEVHCLARNADIEHIDTKLTRKAFKVAIK</sequence>
<dbReference type="GO" id="GO:0016747">
    <property type="term" value="F:acyltransferase activity, transferring groups other than amino-acyl groups"/>
    <property type="evidence" value="ECO:0007669"/>
    <property type="project" value="InterPro"/>
</dbReference>